<dbReference type="InterPro" id="IPR036689">
    <property type="entry name" value="ESAT-6-like_sf"/>
</dbReference>
<dbReference type="SUPFAM" id="SSF140453">
    <property type="entry name" value="EsxAB dimer-like"/>
    <property type="match status" value="1"/>
</dbReference>
<dbReference type="STRING" id="146018.BN2156_04301"/>
<evidence type="ECO:0000313" key="1">
    <source>
        <dbReference type="EMBL" id="CRZ17416.1"/>
    </source>
</evidence>
<protein>
    <submittedName>
        <fullName evidence="1">Proteins of 100 residues with WXG</fullName>
    </submittedName>
</protein>
<organism evidence="1 2">
    <name type="scientific">Mycolicibacterium neworleansense</name>
    <dbReference type="NCBI Taxonomy" id="146018"/>
    <lineage>
        <taxon>Bacteria</taxon>
        <taxon>Bacillati</taxon>
        <taxon>Actinomycetota</taxon>
        <taxon>Actinomycetes</taxon>
        <taxon>Mycobacteriales</taxon>
        <taxon>Mycobacteriaceae</taxon>
        <taxon>Mycolicibacterium</taxon>
    </lineage>
</organism>
<dbReference type="OrthoDB" id="4624437at2"/>
<keyword evidence="2" id="KW-1185">Reference proteome</keyword>
<dbReference type="AlphaFoldDB" id="A0A0H5RUF6"/>
<dbReference type="EMBL" id="CWKH01000002">
    <property type="protein sequence ID" value="CRZ17416.1"/>
    <property type="molecule type" value="Genomic_DNA"/>
</dbReference>
<dbReference type="Pfam" id="PF06013">
    <property type="entry name" value="WXG100"/>
    <property type="match status" value="1"/>
</dbReference>
<evidence type="ECO:0000313" key="2">
    <source>
        <dbReference type="Proteomes" id="UP000199147"/>
    </source>
</evidence>
<name>A0A0H5RUF6_9MYCO</name>
<sequence>MPYTVSQVRASDPESLLNASREAEAAAARVDAQISKAQSQFATLANDWTGTASEAAQKQGREMFEDQAAYRDKLRELKTPLSNGGRKLADTRSSLDKAVDSAEEWWDVSDDGAVKPGRMLAWFASRSRVNALIVESRRIPIECDIKLKLAQFEAVDRDTAYKLRQIGSDLS</sequence>
<dbReference type="InterPro" id="IPR010310">
    <property type="entry name" value="T7SS_ESAT-6-like"/>
</dbReference>
<reference evidence="2" key="1">
    <citation type="submission" date="2015-07" db="EMBL/GenBank/DDBJ databases">
        <authorList>
            <person name="Urmite Genomes"/>
        </authorList>
    </citation>
    <scope>NUCLEOTIDE SEQUENCE [LARGE SCALE GENOMIC DNA]</scope>
    <source>
        <strain evidence="2">type strain: ATCC 49404</strain>
    </source>
</reference>
<gene>
    <name evidence="1" type="ORF">BN2156_04301</name>
</gene>
<dbReference type="Proteomes" id="UP000199147">
    <property type="component" value="Unassembled WGS sequence"/>
</dbReference>
<accession>A0A0H5RUF6</accession>
<dbReference type="Gene3D" id="1.10.287.1060">
    <property type="entry name" value="ESAT-6-like"/>
    <property type="match status" value="1"/>
</dbReference>
<proteinExistence type="predicted"/>